<feature type="domain" description="NAD(P)-binding" evidence="1">
    <location>
        <begin position="15"/>
        <end position="329"/>
    </location>
</feature>
<dbReference type="SUPFAM" id="SSF51735">
    <property type="entry name" value="NAD(P)-binding Rossmann-fold domains"/>
    <property type="match status" value="1"/>
</dbReference>
<dbReference type="Proteomes" id="UP000034951">
    <property type="component" value="Unassembled WGS sequence"/>
</dbReference>
<reference evidence="2 3" key="1">
    <citation type="journal article" date="2015" name="Nature">
        <title>rRNA introns, odd ribosomes, and small enigmatic genomes across a large radiation of phyla.</title>
        <authorList>
            <person name="Brown C.T."/>
            <person name="Hug L.A."/>
            <person name="Thomas B.C."/>
            <person name="Sharon I."/>
            <person name="Castelle C.J."/>
            <person name="Singh A."/>
            <person name="Wilkins M.J."/>
            <person name="Williams K.H."/>
            <person name="Banfield J.F."/>
        </authorList>
    </citation>
    <scope>NUCLEOTIDE SEQUENCE [LARGE SCALE GENOMIC DNA]</scope>
</reference>
<gene>
    <name evidence="2" type="ORF">UV10_C0002G0028</name>
</gene>
<dbReference type="InterPro" id="IPR013445">
    <property type="entry name" value="CDP_4_6_deHydtase"/>
</dbReference>
<sequence length="366" mass="41783">MNKLFNNIYKGKKVLITGHTGFKGSWLSLWLSKLGARVIGYSMGIPTNPSHFELLHLNIISVFDDILNKERLLKTIETEKPDIVFHLAAQPLVIESYATPAKTLETNIIGTLNVLESCRKTKAVKAIINITSDKCYKNQEWARGYKEDDPMGGYDPYSASKGCAELIAHSYRNSFFNRNEYGNTHNVLLANVRAGNVVGGGDWAKDRLIPDIVKLANVGKCVIVRNPHATRPWQHVLEPLSGYLQLGWKLLEGKKEFSDNWNFGPKDDSSLAVSEIVERTKKHWDAVKYKIEKNASCFHEANFLKLDSTKARTKLKWKNVWNQDKTLEKTINWYKNYYDNKKILSENDLYDYIHDAKLISAGWAKD</sequence>
<dbReference type="Gene3D" id="3.90.25.10">
    <property type="entry name" value="UDP-galactose 4-epimerase, domain 1"/>
    <property type="match status" value="1"/>
</dbReference>
<dbReference type="InterPro" id="IPR016040">
    <property type="entry name" value="NAD(P)-bd_dom"/>
</dbReference>
<dbReference type="PATRIC" id="fig|1618609.3.peg.130"/>
<dbReference type="InterPro" id="IPR036291">
    <property type="entry name" value="NAD(P)-bd_dom_sf"/>
</dbReference>
<dbReference type="CDD" id="cd05252">
    <property type="entry name" value="CDP_GD_SDR_e"/>
    <property type="match status" value="1"/>
</dbReference>
<proteinExistence type="predicted"/>
<protein>
    <submittedName>
        <fullName evidence="2">CDP-glucose 4,6-dehydratase</fullName>
    </submittedName>
</protein>
<dbReference type="Gene3D" id="3.40.50.720">
    <property type="entry name" value="NAD(P)-binding Rossmann-like Domain"/>
    <property type="match status" value="1"/>
</dbReference>
<dbReference type="AlphaFoldDB" id="A0A0G0ZCN3"/>
<dbReference type="PANTHER" id="PTHR43000">
    <property type="entry name" value="DTDP-D-GLUCOSE 4,6-DEHYDRATASE-RELATED"/>
    <property type="match status" value="1"/>
</dbReference>
<dbReference type="NCBIfam" id="TIGR02622">
    <property type="entry name" value="CDP_4_6_dhtase"/>
    <property type="match status" value="1"/>
</dbReference>
<accession>A0A0G0ZCN3</accession>
<comment type="caution">
    <text evidence="2">The sequence shown here is derived from an EMBL/GenBank/DDBJ whole genome shotgun (WGS) entry which is preliminary data.</text>
</comment>
<evidence type="ECO:0000313" key="2">
    <source>
        <dbReference type="EMBL" id="KKS46490.1"/>
    </source>
</evidence>
<dbReference type="Pfam" id="PF16363">
    <property type="entry name" value="GDP_Man_Dehyd"/>
    <property type="match status" value="1"/>
</dbReference>
<evidence type="ECO:0000259" key="1">
    <source>
        <dbReference type="Pfam" id="PF16363"/>
    </source>
</evidence>
<evidence type="ECO:0000313" key="3">
    <source>
        <dbReference type="Proteomes" id="UP000034951"/>
    </source>
</evidence>
<name>A0A0G0ZCN3_9BACT</name>
<dbReference type="EMBL" id="LCDE01000002">
    <property type="protein sequence ID" value="KKS46490.1"/>
    <property type="molecule type" value="Genomic_DNA"/>
</dbReference>
<organism evidence="2 3">
    <name type="scientific">Candidatus Azambacteria bacterium GW2011_GWA1_42_19</name>
    <dbReference type="NCBI Taxonomy" id="1618609"/>
    <lineage>
        <taxon>Bacteria</taxon>
        <taxon>Candidatus Azamiibacteriota</taxon>
    </lineage>
</organism>